<keyword evidence="4" id="KW-1185">Reference proteome</keyword>
<dbReference type="EMBL" id="PNCK01000047">
    <property type="protein sequence ID" value="TMP41784.1"/>
    <property type="molecule type" value="Genomic_DNA"/>
</dbReference>
<evidence type="ECO:0000313" key="3">
    <source>
        <dbReference type="EMBL" id="TMP60561.1"/>
    </source>
</evidence>
<reference evidence="3" key="3">
    <citation type="submission" date="2019-09" db="EMBL/GenBank/DDBJ databases">
        <title>Co-occurence of chitin degradation, pigmentation and bioactivity in marine Pseudoalteromonas.</title>
        <authorList>
            <person name="Sonnenschein E.C."/>
            <person name="Bech P.K."/>
        </authorList>
    </citation>
    <scope>NUCLEOTIDE SEQUENCE</scope>
    <source>
        <strain evidence="3">S2231</strain>
        <strain evidence="4">S2233</strain>
    </source>
</reference>
<sequence>MKISFNDKCALFGGAGIGLLFGVIMGTSVTPTVTMMLGALTTLLAAILGLNDQHFNSNKALRIGAFGFACVVGAYMGLYVRAHNVLAPALLTLKAQYQGVGYTEQQALELITLKAFGFSLHTPPKQHSATVSSSLSTNIEPSIAMHKQHSSVLFSAPVTLSGCDELAYTDNSLPLDEVFNNFELTGGIWEQFAIELSANFSGLLSNSEQKNMLLVLRDTLCSTAPSDHQHTRKIVASVCENKLHQFTNTGFDFARLTLSESWQKITQVITATELSQPQKWQLLQLINRILCQPEL</sequence>
<proteinExistence type="predicted"/>
<reference evidence="5" key="2">
    <citation type="submission" date="2019-06" db="EMBL/GenBank/DDBJ databases">
        <title>Co-occurence of chitin degradation, pigmentation and bioactivity in marine Pseudoalteromonas.</title>
        <authorList>
            <person name="Sonnenschein E.C."/>
            <person name="Bech P.K."/>
        </authorList>
    </citation>
    <scope>NUCLEOTIDE SEQUENCE [LARGE SCALE GENOMIC DNA]</scope>
    <source>
        <strain evidence="5">S2231</strain>
        <strain evidence="2">S2233</strain>
    </source>
</reference>
<keyword evidence="1" id="KW-0812">Transmembrane</keyword>
<organism evidence="3 5">
    <name type="scientific">Pseudoalteromonas citrea</name>
    <dbReference type="NCBI Taxonomy" id="43655"/>
    <lineage>
        <taxon>Bacteria</taxon>
        <taxon>Pseudomonadati</taxon>
        <taxon>Pseudomonadota</taxon>
        <taxon>Gammaproteobacteria</taxon>
        <taxon>Alteromonadales</taxon>
        <taxon>Pseudoalteromonadaceae</taxon>
        <taxon>Pseudoalteromonas</taxon>
    </lineage>
</organism>
<dbReference type="OrthoDB" id="6315305at2"/>
<dbReference type="Proteomes" id="UP000307706">
    <property type="component" value="Unassembled WGS sequence"/>
</dbReference>
<reference evidence="3 5" key="1">
    <citation type="submission" date="2017-12" db="EMBL/GenBank/DDBJ databases">
        <authorList>
            <person name="Paulsen S."/>
            <person name="Gram L.K."/>
        </authorList>
    </citation>
    <scope>NUCLEOTIDE SEQUENCE [LARGE SCALE GENOMIC DNA]</scope>
    <source>
        <strain evidence="3 5">S2231</strain>
        <strain evidence="2">S2233</strain>
    </source>
</reference>
<dbReference type="Proteomes" id="UP000305730">
    <property type="component" value="Unassembled WGS sequence"/>
</dbReference>
<feature type="transmembrane region" description="Helical" evidence="1">
    <location>
        <begin position="63"/>
        <end position="80"/>
    </location>
</feature>
<feature type="transmembrane region" description="Helical" evidence="1">
    <location>
        <begin position="9"/>
        <end position="27"/>
    </location>
</feature>
<keyword evidence="1" id="KW-0472">Membrane</keyword>
<evidence type="ECO:0000313" key="4">
    <source>
        <dbReference type="Proteomes" id="UP000305730"/>
    </source>
</evidence>
<protein>
    <submittedName>
        <fullName evidence="3">Uncharacterized protein</fullName>
    </submittedName>
</protein>
<dbReference type="AlphaFoldDB" id="A0A5S3XRM8"/>
<name>A0A5S3XRM8_9GAMM</name>
<comment type="caution">
    <text evidence="3">The sequence shown here is derived from an EMBL/GenBank/DDBJ whole genome shotgun (WGS) entry which is preliminary data.</text>
</comment>
<evidence type="ECO:0000313" key="5">
    <source>
        <dbReference type="Proteomes" id="UP000307706"/>
    </source>
</evidence>
<dbReference type="EMBL" id="PNCL01000023">
    <property type="protein sequence ID" value="TMP60561.1"/>
    <property type="molecule type" value="Genomic_DNA"/>
</dbReference>
<gene>
    <name evidence="3" type="ORF">CWB96_06220</name>
    <name evidence="2" type="ORF">CWB97_13530</name>
</gene>
<keyword evidence="1" id="KW-1133">Transmembrane helix</keyword>
<accession>A0A5S3XRM8</accession>
<feature type="transmembrane region" description="Helical" evidence="1">
    <location>
        <begin position="33"/>
        <end position="51"/>
    </location>
</feature>
<dbReference type="RefSeq" id="WP_138597425.1">
    <property type="nucleotide sequence ID" value="NZ_PNCK01000047.1"/>
</dbReference>
<evidence type="ECO:0000256" key="1">
    <source>
        <dbReference type="SAM" id="Phobius"/>
    </source>
</evidence>
<evidence type="ECO:0000313" key="2">
    <source>
        <dbReference type="EMBL" id="TMP41784.1"/>
    </source>
</evidence>